<evidence type="ECO:0000259" key="4">
    <source>
        <dbReference type="Pfam" id="PF11954"/>
    </source>
</evidence>
<comment type="caution">
    <text evidence="5">The sequence shown here is derived from an EMBL/GenBank/DDBJ whole genome shotgun (WGS) entry which is preliminary data.</text>
</comment>
<dbReference type="Proteomes" id="UP001273505">
    <property type="component" value="Unassembled WGS sequence"/>
</dbReference>
<evidence type="ECO:0000256" key="1">
    <source>
        <dbReference type="ARBA" id="ARBA00038473"/>
    </source>
</evidence>
<dbReference type="InterPro" id="IPR012338">
    <property type="entry name" value="Beta-lactam/transpept-like"/>
</dbReference>
<dbReference type="GO" id="GO:0016787">
    <property type="term" value="F:hydrolase activity"/>
    <property type="evidence" value="ECO:0007669"/>
    <property type="project" value="UniProtKB-KW"/>
</dbReference>
<feature type="domain" description="Beta-lactamase-related" evidence="3">
    <location>
        <begin position="42"/>
        <end position="342"/>
    </location>
</feature>
<dbReference type="InterPro" id="IPR051478">
    <property type="entry name" value="Beta-lactamase-like_AB/R"/>
</dbReference>
<dbReference type="PANTHER" id="PTHR22935">
    <property type="entry name" value="PENICILLIN-BINDING PROTEIN"/>
    <property type="match status" value="1"/>
</dbReference>
<dbReference type="Pfam" id="PF00144">
    <property type="entry name" value="Beta-lactamase"/>
    <property type="match status" value="1"/>
</dbReference>
<dbReference type="InterPro" id="IPR001466">
    <property type="entry name" value="Beta-lactam-related"/>
</dbReference>
<dbReference type="InterPro" id="IPR021860">
    <property type="entry name" value="Peptidase_S12_Pab87-rel_C"/>
</dbReference>
<evidence type="ECO:0000313" key="6">
    <source>
        <dbReference type="Proteomes" id="UP001273505"/>
    </source>
</evidence>
<evidence type="ECO:0000256" key="2">
    <source>
        <dbReference type="SAM" id="SignalP"/>
    </source>
</evidence>
<reference evidence="5 6" key="1">
    <citation type="submission" date="2023-11" db="EMBL/GenBank/DDBJ databases">
        <title>Gilvimarinus fulvus sp. nov., isolated from the surface of Kelp.</title>
        <authorList>
            <person name="Sun Y.Y."/>
            <person name="Gong Y."/>
            <person name="Du Z.J."/>
        </authorList>
    </citation>
    <scope>NUCLEOTIDE SEQUENCE [LARGE SCALE GENOMIC DNA]</scope>
    <source>
        <strain evidence="5 6">SDUM040013</strain>
    </source>
</reference>
<keyword evidence="2" id="KW-0732">Signal</keyword>
<sequence>MHIYHRIGAVLLSLAACQASATPAEDIEQYLTHSISEQGLGVGAAVVVIEAGNTSVITLGLANAKTQEKLTRQHALEIGSISKTFTSLLLADSVQGKVVKLNDQVAGYMPEQVANEANGLTKVTFADLATHRSGLPRIPTDFSPLNFLDPYADYDREHLWKFLSGFDKTREPGTLVEYSNLGTGLLGELVAQANRSEYDKLLEQKILTPLKMQHSFINEPADNNQKVASPHFTANSPAPRWHFLAMAGAGAINASINDMHRYLALNLAPSGELADAISLTHKPIADVAPGLKIGLAWFIQSTPNATYHWHNGGTGGSRSFMAFDKENQRGIVILLNAAQDFDALGHAFMARTLGQYLADQTAQHAVAPDQLRKLTGEYQLAPGFVLSVTLEDDQLFAQATGQGKLPVFARSDTEFFFKAVEASLHFELDDTGVAQALTLQQNGQVMPASKLSL</sequence>
<feature type="chain" id="PRO_5045332407" evidence="2">
    <location>
        <begin position="22"/>
        <end position="453"/>
    </location>
</feature>
<name>A0ABU4S2Y2_9GAMM</name>
<dbReference type="Gene3D" id="3.40.710.10">
    <property type="entry name" value="DD-peptidase/beta-lactamase superfamily"/>
    <property type="match status" value="1"/>
</dbReference>
<accession>A0ABU4S2Y2</accession>
<dbReference type="RefSeq" id="WP_302721154.1">
    <property type="nucleotide sequence ID" value="NZ_JAULRU010000257.1"/>
</dbReference>
<dbReference type="EMBL" id="JAXAFO010000073">
    <property type="protein sequence ID" value="MDX6851532.1"/>
    <property type="molecule type" value="Genomic_DNA"/>
</dbReference>
<evidence type="ECO:0000259" key="3">
    <source>
        <dbReference type="Pfam" id="PF00144"/>
    </source>
</evidence>
<dbReference type="PANTHER" id="PTHR22935:SF95">
    <property type="entry name" value="BETA-LACTAMASE-LIKE 1-RELATED"/>
    <property type="match status" value="1"/>
</dbReference>
<protein>
    <submittedName>
        <fullName evidence="5">Serine hydrolase</fullName>
    </submittedName>
</protein>
<proteinExistence type="inferred from homology"/>
<dbReference type="PROSITE" id="PS51257">
    <property type="entry name" value="PROKAR_LIPOPROTEIN"/>
    <property type="match status" value="1"/>
</dbReference>
<organism evidence="5 6">
    <name type="scientific">Gilvimarinus gilvus</name>
    <dbReference type="NCBI Taxonomy" id="3058038"/>
    <lineage>
        <taxon>Bacteria</taxon>
        <taxon>Pseudomonadati</taxon>
        <taxon>Pseudomonadota</taxon>
        <taxon>Gammaproteobacteria</taxon>
        <taxon>Cellvibrionales</taxon>
        <taxon>Cellvibrionaceae</taxon>
        <taxon>Gilvimarinus</taxon>
    </lineage>
</organism>
<dbReference type="SUPFAM" id="SSF56601">
    <property type="entry name" value="beta-lactamase/transpeptidase-like"/>
    <property type="match status" value="1"/>
</dbReference>
<keyword evidence="5" id="KW-0378">Hydrolase</keyword>
<feature type="signal peptide" evidence="2">
    <location>
        <begin position="1"/>
        <end position="21"/>
    </location>
</feature>
<evidence type="ECO:0000313" key="5">
    <source>
        <dbReference type="EMBL" id="MDX6851532.1"/>
    </source>
</evidence>
<keyword evidence="6" id="KW-1185">Reference proteome</keyword>
<feature type="domain" description="Peptidase S12 Pab87-related C-terminal" evidence="4">
    <location>
        <begin position="364"/>
        <end position="440"/>
    </location>
</feature>
<dbReference type="Pfam" id="PF11954">
    <property type="entry name" value="DUF3471"/>
    <property type="match status" value="1"/>
</dbReference>
<gene>
    <name evidence="5" type="ORF">SCD92_19375</name>
</gene>
<comment type="similarity">
    <text evidence="1">Belongs to the beta-lactamase family.</text>
</comment>